<gene>
    <name evidence="1" type="ORF">HED52_09020</name>
</gene>
<evidence type="ECO:0000313" key="2">
    <source>
        <dbReference type="Proteomes" id="UP000568486"/>
    </source>
</evidence>
<proteinExistence type="predicted"/>
<comment type="caution">
    <text evidence="1">The sequence shown here is derived from an EMBL/GenBank/DDBJ whole genome shotgun (WGS) entry which is preliminary data.</text>
</comment>
<name>A0ABX1DTL1_9HYPH</name>
<organism evidence="1 2">
    <name type="scientific">Brucella ciceri</name>
    <dbReference type="NCBI Taxonomy" id="391287"/>
    <lineage>
        <taxon>Bacteria</taxon>
        <taxon>Pseudomonadati</taxon>
        <taxon>Pseudomonadota</taxon>
        <taxon>Alphaproteobacteria</taxon>
        <taxon>Hyphomicrobiales</taxon>
        <taxon>Brucellaceae</taxon>
        <taxon>Brucella/Ochrobactrum group</taxon>
        <taxon>Brucella</taxon>
    </lineage>
</organism>
<accession>A0ABX1DTL1</accession>
<dbReference type="EMBL" id="JAAVLR010000001">
    <property type="protein sequence ID" value="NKC28226.1"/>
    <property type="molecule type" value="Genomic_DNA"/>
</dbReference>
<reference evidence="1 2" key="1">
    <citation type="submission" date="2020-03" db="EMBL/GenBank/DDBJ databases">
        <title>Whole genome sequencing of clinical and environmental type strains of Ochrobactrum.</title>
        <authorList>
            <person name="Dharne M."/>
        </authorList>
    </citation>
    <scope>NUCLEOTIDE SEQUENCE [LARGE SCALE GENOMIC DNA]</scope>
    <source>
        <strain evidence="1 2">DSM 22292</strain>
    </source>
</reference>
<dbReference type="Proteomes" id="UP000568486">
    <property type="component" value="Unassembled WGS sequence"/>
</dbReference>
<keyword evidence="2" id="KW-1185">Reference proteome</keyword>
<protein>
    <submittedName>
        <fullName evidence="1">Uncharacterized protein</fullName>
    </submittedName>
</protein>
<evidence type="ECO:0000313" key="1">
    <source>
        <dbReference type="EMBL" id="NKC28226.1"/>
    </source>
</evidence>
<sequence>MPDIWIPVTQQNLEIEAGSPLDFSTFLSNPPIDEERRLIVNSTVTSPCRAIRPFHIGCCAEPLQLFPTM</sequence>